<keyword evidence="3" id="KW-0050">Antiport</keyword>
<evidence type="ECO:0000256" key="5">
    <source>
        <dbReference type="ARBA" id="ARBA00022692"/>
    </source>
</evidence>
<dbReference type="NCBIfam" id="TIGR00797">
    <property type="entry name" value="matE"/>
    <property type="match status" value="1"/>
</dbReference>
<dbReference type="GO" id="GO:0015297">
    <property type="term" value="F:antiporter activity"/>
    <property type="evidence" value="ECO:0007669"/>
    <property type="project" value="UniProtKB-KW"/>
</dbReference>
<keyword evidence="2" id="KW-0813">Transport</keyword>
<keyword evidence="5 10" id="KW-0812">Transmembrane</keyword>
<feature type="transmembrane region" description="Helical" evidence="10">
    <location>
        <begin position="324"/>
        <end position="347"/>
    </location>
</feature>
<gene>
    <name evidence="11" type="ORF">CW360_10755</name>
</gene>
<dbReference type="GO" id="GO:0042910">
    <property type="term" value="F:xenobiotic transmembrane transporter activity"/>
    <property type="evidence" value="ECO:0007669"/>
    <property type="project" value="InterPro"/>
</dbReference>
<feature type="transmembrane region" description="Helical" evidence="10">
    <location>
        <begin position="400"/>
        <end position="418"/>
    </location>
</feature>
<dbReference type="PANTHER" id="PTHR43298:SF2">
    <property type="entry name" value="FMN_FAD EXPORTER YEEO-RELATED"/>
    <property type="match status" value="1"/>
</dbReference>
<feature type="transmembrane region" description="Helical" evidence="10">
    <location>
        <begin position="279"/>
        <end position="303"/>
    </location>
</feature>
<feature type="transmembrane region" description="Helical" evidence="10">
    <location>
        <begin position="166"/>
        <end position="185"/>
    </location>
</feature>
<proteinExistence type="predicted"/>
<evidence type="ECO:0000313" key="12">
    <source>
        <dbReference type="Proteomes" id="UP000242861"/>
    </source>
</evidence>
<evidence type="ECO:0000256" key="3">
    <source>
        <dbReference type="ARBA" id="ARBA00022449"/>
    </source>
</evidence>
<evidence type="ECO:0000256" key="10">
    <source>
        <dbReference type="SAM" id="Phobius"/>
    </source>
</evidence>
<feature type="transmembrane region" description="Helical" evidence="10">
    <location>
        <begin position="359"/>
        <end position="379"/>
    </location>
</feature>
<dbReference type="RefSeq" id="WP_101193701.1">
    <property type="nucleotide sequence ID" value="NZ_PIYS01000018.1"/>
</dbReference>
<name>A0A2I0CPB0_9PSED</name>
<feature type="transmembrane region" description="Helical" evidence="10">
    <location>
        <begin position="59"/>
        <end position="86"/>
    </location>
</feature>
<evidence type="ECO:0000256" key="8">
    <source>
        <dbReference type="ARBA" id="ARBA00023136"/>
    </source>
</evidence>
<sequence>MPVTQQHQPIGWRNELSALLRLAVPLMATQLVQVLMVFTDTLMMGLLGPAALAGGGLGAASYSFISISCVGVSVAAGSLVAMRLGAGDQRGVRQVTQAGLWLALVMGLLAGLLLSMLAPLLLGLGQQAHNVAAAMQYLQALRFALPGYLLFTVLRGYSAALGKPGPVLAITLCGSLANIALNYALLHGLAGLPRLGLFGIGLATALVMNGMALLMALYIAWQPFYRRYALLRGILRPGWAALRANLRLGLPIGAIYALESLLFVVAALCMGALGDLQLAAHQIAVQTVYVAFMLPTGIAYACTFRIGLHQGAGQLHLARLSGRLGLALGALCMLGIALLFWLAPAWLVGLYIDRHATQHAALLSQAVALLAIAAWFELFDGLQTIAMGCLRGLGEGRSTLLIGLLGYLGLGAPLAWYLAFSTPWGASGVWWGMAAGLAGTALGLVLAFERRLRPALSHRQKTDFYSGKALKG</sequence>
<dbReference type="AlphaFoldDB" id="A0A2I0CPB0"/>
<feature type="transmembrane region" description="Helical" evidence="10">
    <location>
        <begin position="98"/>
        <end position="122"/>
    </location>
</feature>
<organism evidence="11 12">
    <name type="scientific">Pseudomonas fluvialis</name>
    <dbReference type="NCBI Taxonomy" id="1793966"/>
    <lineage>
        <taxon>Bacteria</taxon>
        <taxon>Pseudomonadati</taxon>
        <taxon>Pseudomonadota</taxon>
        <taxon>Gammaproteobacteria</taxon>
        <taxon>Pseudomonadales</taxon>
        <taxon>Pseudomonadaceae</taxon>
        <taxon>Pseudomonas</taxon>
    </lineage>
</organism>
<feature type="transmembrane region" description="Helical" evidence="10">
    <location>
        <begin position="253"/>
        <end position="273"/>
    </location>
</feature>
<dbReference type="PANTHER" id="PTHR43298">
    <property type="entry name" value="MULTIDRUG RESISTANCE PROTEIN NORM-RELATED"/>
    <property type="match status" value="1"/>
</dbReference>
<keyword evidence="4" id="KW-1003">Cell membrane</keyword>
<keyword evidence="6 10" id="KW-1133">Transmembrane helix</keyword>
<dbReference type="InterPro" id="IPR050222">
    <property type="entry name" value="MATE_MdtK"/>
</dbReference>
<comment type="subcellular location">
    <subcellularLocation>
        <location evidence="1">Cell inner membrane</location>
        <topology evidence="1">Multi-pass membrane protein</topology>
    </subcellularLocation>
</comment>
<evidence type="ECO:0000256" key="6">
    <source>
        <dbReference type="ARBA" id="ARBA00022989"/>
    </source>
</evidence>
<dbReference type="PIRSF" id="PIRSF006603">
    <property type="entry name" value="DinF"/>
    <property type="match status" value="1"/>
</dbReference>
<evidence type="ECO:0000256" key="4">
    <source>
        <dbReference type="ARBA" id="ARBA00022475"/>
    </source>
</evidence>
<evidence type="ECO:0000256" key="7">
    <source>
        <dbReference type="ARBA" id="ARBA00023065"/>
    </source>
</evidence>
<accession>A0A2I0CPB0</accession>
<dbReference type="Proteomes" id="UP000242861">
    <property type="component" value="Unassembled WGS sequence"/>
</dbReference>
<keyword evidence="7" id="KW-0406">Ion transport</keyword>
<dbReference type="InterPro" id="IPR048279">
    <property type="entry name" value="MdtK-like"/>
</dbReference>
<reference evidence="12" key="1">
    <citation type="submission" date="2017-12" db="EMBL/GenBank/DDBJ databases">
        <authorList>
            <person name="Yu X.-Y."/>
        </authorList>
    </citation>
    <scope>NUCLEOTIDE SEQUENCE [LARGE SCALE GENOMIC DNA]</scope>
    <source>
        <strain evidence="12">ZYSR67-Z</strain>
    </source>
</reference>
<feature type="transmembrane region" description="Helical" evidence="10">
    <location>
        <begin position="134"/>
        <end position="154"/>
    </location>
</feature>
<feature type="transmembrane region" description="Helical" evidence="10">
    <location>
        <begin position="197"/>
        <end position="221"/>
    </location>
</feature>
<evidence type="ECO:0000256" key="2">
    <source>
        <dbReference type="ARBA" id="ARBA00022448"/>
    </source>
</evidence>
<comment type="caution">
    <text evidence="11">The sequence shown here is derived from an EMBL/GenBank/DDBJ whole genome shotgun (WGS) entry which is preliminary data.</text>
</comment>
<evidence type="ECO:0000256" key="9">
    <source>
        <dbReference type="ARBA" id="ARBA00031636"/>
    </source>
</evidence>
<dbReference type="GO" id="GO:0005886">
    <property type="term" value="C:plasma membrane"/>
    <property type="evidence" value="ECO:0007669"/>
    <property type="project" value="UniProtKB-SubCell"/>
</dbReference>
<feature type="transmembrane region" description="Helical" evidence="10">
    <location>
        <begin position="430"/>
        <end position="448"/>
    </location>
</feature>
<dbReference type="EMBL" id="PIYS01000018">
    <property type="protein sequence ID" value="PKF70988.1"/>
    <property type="molecule type" value="Genomic_DNA"/>
</dbReference>
<dbReference type="Pfam" id="PF01554">
    <property type="entry name" value="MatE"/>
    <property type="match status" value="2"/>
</dbReference>
<keyword evidence="8 10" id="KW-0472">Membrane</keyword>
<dbReference type="NCBIfam" id="NF001214">
    <property type="entry name" value="PRK00187.1"/>
    <property type="match status" value="1"/>
</dbReference>
<dbReference type="CDD" id="cd13131">
    <property type="entry name" value="MATE_NorM_like"/>
    <property type="match status" value="1"/>
</dbReference>
<evidence type="ECO:0000256" key="1">
    <source>
        <dbReference type="ARBA" id="ARBA00004429"/>
    </source>
</evidence>
<evidence type="ECO:0000313" key="11">
    <source>
        <dbReference type="EMBL" id="PKF70988.1"/>
    </source>
</evidence>
<dbReference type="InterPro" id="IPR002528">
    <property type="entry name" value="MATE_fam"/>
</dbReference>
<dbReference type="GO" id="GO:0006811">
    <property type="term" value="P:monoatomic ion transport"/>
    <property type="evidence" value="ECO:0007669"/>
    <property type="project" value="UniProtKB-KW"/>
</dbReference>
<protein>
    <recommendedName>
        <fullName evidence="9">Multidrug-efflux transporter</fullName>
    </recommendedName>
</protein>